<accession>F6GA42</accession>
<reference evidence="1 2" key="1">
    <citation type="journal article" date="2011" name="J. Bacteriol.">
        <title>Complete genome sequence of the plant pathogen Ralstonia solanacearum strain Po82.</title>
        <authorList>
            <person name="Xu J."/>
            <person name="Zheng H.J."/>
            <person name="Liu L."/>
            <person name="Pan Z.C."/>
            <person name="Prior P."/>
            <person name="Tang B."/>
            <person name="Xu J.S."/>
            <person name="Zhang H."/>
            <person name="Tian Q."/>
            <person name="Zhang L.Q."/>
            <person name="Feng J."/>
        </authorList>
    </citation>
    <scope>NUCLEOTIDE SEQUENCE [LARGE SCALE GENOMIC DNA]</scope>
    <source>
        <strain evidence="2">Po82</strain>
    </source>
</reference>
<protein>
    <submittedName>
        <fullName evidence="1">Uncharacterized protein</fullName>
    </submittedName>
</protein>
<keyword evidence="1" id="KW-0614">Plasmid</keyword>
<dbReference type="Proteomes" id="UP000007953">
    <property type="component" value="Plasmid megaplasmid"/>
</dbReference>
<organism evidence="1 2">
    <name type="scientific">Ralstonia solanacearum (strain Po82)</name>
    <dbReference type="NCBI Taxonomy" id="1031711"/>
    <lineage>
        <taxon>Bacteria</taxon>
        <taxon>Pseudomonadati</taxon>
        <taxon>Pseudomonadota</taxon>
        <taxon>Betaproteobacteria</taxon>
        <taxon>Burkholderiales</taxon>
        <taxon>Burkholderiaceae</taxon>
        <taxon>Ralstonia</taxon>
        <taxon>Ralstonia solanacearum species complex</taxon>
    </lineage>
</organism>
<gene>
    <name evidence="1" type="ordered locus">RSPO_m00850</name>
</gene>
<name>F6GA42_RALS8</name>
<proteinExistence type="predicted"/>
<dbReference type="HOGENOM" id="CLU_3139912_0_0_4"/>
<dbReference type="PATRIC" id="fig|1031711.3.peg.4061"/>
<dbReference type="KEGG" id="rsn:RSPO_m00850"/>
<dbReference type="AlphaFoldDB" id="F6GA42"/>
<evidence type="ECO:0000313" key="2">
    <source>
        <dbReference type="Proteomes" id="UP000007953"/>
    </source>
</evidence>
<sequence length="49" mass="5196">MTDRSLYSVSSTDRSIISGRPARRAATAFVFAPAAARLPGIPGIISYRA</sequence>
<dbReference type="EMBL" id="CP002820">
    <property type="protein sequence ID" value="AEG71488.1"/>
    <property type="molecule type" value="Genomic_DNA"/>
</dbReference>
<evidence type="ECO:0000313" key="1">
    <source>
        <dbReference type="EMBL" id="AEG71488.1"/>
    </source>
</evidence>
<geneLocation type="plasmid" evidence="2"/>